<dbReference type="AlphaFoldDB" id="A0A7W8ACM2"/>
<sequence>MRRLHKTLIATATSLVLGIGITGAVAGPAAAATGTWKLCDDWNLWTITRDCMTGTNTNPPRVPDLGAWGYNDAISSIKTNSVAIEAWTNVNFQGTYGYFAPNSVWNALDYPYNNSISAISYPGA</sequence>
<name>A0A7W8ACM2_9ACTN</name>
<dbReference type="SUPFAM" id="SSF49695">
    <property type="entry name" value="gamma-Crystallin-like"/>
    <property type="match status" value="1"/>
</dbReference>
<proteinExistence type="predicted"/>
<keyword evidence="3" id="KW-1185">Reference proteome</keyword>
<dbReference type="RefSeq" id="WP_184973053.1">
    <property type="nucleotide sequence ID" value="NZ_JACHIN010000018.1"/>
</dbReference>
<comment type="caution">
    <text evidence="2">The sequence shown here is derived from an EMBL/GenBank/DDBJ whole genome shotgun (WGS) entry which is preliminary data.</text>
</comment>
<feature type="signal peptide" evidence="1">
    <location>
        <begin position="1"/>
        <end position="26"/>
    </location>
</feature>
<dbReference type="EMBL" id="JACHIN010000018">
    <property type="protein sequence ID" value="MBB5083707.1"/>
    <property type="molecule type" value="Genomic_DNA"/>
</dbReference>
<evidence type="ECO:0000313" key="3">
    <source>
        <dbReference type="Proteomes" id="UP000568380"/>
    </source>
</evidence>
<dbReference type="Proteomes" id="UP000568380">
    <property type="component" value="Unassembled WGS sequence"/>
</dbReference>
<protein>
    <submittedName>
        <fullName evidence="2">Uncharacterized protein</fullName>
    </submittedName>
</protein>
<keyword evidence="1" id="KW-0732">Signal</keyword>
<feature type="chain" id="PRO_5039268594" evidence="1">
    <location>
        <begin position="27"/>
        <end position="124"/>
    </location>
</feature>
<evidence type="ECO:0000313" key="2">
    <source>
        <dbReference type="EMBL" id="MBB5083707.1"/>
    </source>
</evidence>
<evidence type="ECO:0000256" key="1">
    <source>
        <dbReference type="SAM" id="SignalP"/>
    </source>
</evidence>
<dbReference type="InterPro" id="IPR011024">
    <property type="entry name" value="G_crystallin-like"/>
</dbReference>
<reference evidence="2 3" key="1">
    <citation type="submission" date="2020-08" db="EMBL/GenBank/DDBJ databases">
        <title>Genomic Encyclopedia of Type Strains, Phase IV (KMG-IV): sequencing the most valuable type-strain genomes for metagenomic binning, comparative biology and taxonomic classification.</title>
        <authorList>
            <person name="Goeker M."/>
        </authorList>
    </citation>
    <scope>NUCLEOTIDE SEQUENCE [LARGE SCALE GENOMIC DNA]</scope>
    <source>
        <strain evidence="2 3">DSM 45385</strain>
    </source>
</reference>
<organism evidence="2 3">
    <name type="scientific">Nonomuraea endophytica</name>
    <dbReference type="NCBI Taxonomy" id="714136"/>
    <lineage>
        <taxon>Bacteria</taxon>
        <taxon>Bacillati</taxon>
        <taxon>Actinomycetota</taxon>
        <taxon>Actinomycetes</taxon>
        <taxon>Streptosporangiales</taxon>
        <taxon>Streptosporangiaceae</taxon>
        <taxon>Nonomuraea</taxon>
    </lineage>
</organism>
<gene>
    <name evidence="2" type="ORF">HNR40_009212</name>
</gene>
<dbReference type="Gene3D" id="2.60.20.10">
    <property type="entry name" value="Crystallins"/>
    <property type="match status" value="1"/>
</dbReference>
<accession>A0A7W8ACM2</accession>